<name>A0AAE4BVB5_9BACT</name>
<evidence type="ECO:0000313" key="14">
    <source>
        <dbReference type="EMBL" id="MDR6241722.1"/>
    </source>
</evidence>
<evidence type="ECO:0000256" key="3">
    <source>
        <dbReference type="ARBA" id="ARBA00022679"/>
    </source>
</evidence>
<dbReference type="InterPro" id="IPR034291">
    <property type="entry name" value="TMP_synthase"/>
</dbReference>
<dbReference type="SUPFAM" id="SSF51391">
    <property type="entry name" value="Thiamin phosphate synthase"/>
    <property type="match status" value="1"/>
</dbReference>
<dbReference type="PANTHER" id="PTHR20857:SF15">
    <property type="entry name" value="THIAMINE-PHOSPHATE SYNTHASE"/>
    <property type="match status" value="1"/>
</dbReference>
<dbReference type="NCBIfam" id="TIGR00693">
    <property type="entry name" value="thiE"/>
    <property type="match status" value="1"/>
</dbReference>
<keyword evidence="5 10" id="KW-0460">Magnesium</keyword>
<comment type="caution">
    <text evidence="14">The sequence shown here is derived from an EMBL/GenBank/DDBJ whole genome shotgun (WGS) entry which is preliminary data.</text>
</comment>
<sequence>MISRLHYITQDLSEISHQEQVKRACEGGADWVQLRVKEKPVNDIETIALEAQKICKKFGAKLIINDHIQIAKSIQADGVHIGKEDTPPQEARDYLGDNYIIGCTANTLEDVLRLQALKIDYIGLGPFRFTSTKKNLSPVIGIEGYKVILAHDIKLPIIGIGGIKTEDIPSLLNAGLHGIAVSSLINLAENPSEKTKEIISTLENNIHA</sequence>
<comment type="function">
    <text evidence="1 10">Condenses 4-methyl-5-(beta-hydroxyethyl)thiazole monophosphate (THZ-P) and 2-methyl-4-amino-5-hydroxymethyl pyrimidine pyrophosphate (HMP-PP) to form thiamine monophosphate (TMP).</text>
</comment>
<proteinExistence type="inferred from homology"/>
<dbReference type="EMBL" id="JAVDQD010000010">
    <property type="protein sequence ID" value="MDR6241722.1"/>
    <property type="molecule type" value="Genomic_DNA"/>
</dbReference>
<dbReference type="AlphaFoldDB" id="A0AAE4BVB5"/>
<evidence type="ECO:0000259" key="13">
    <source>
        <dbReference type="Pfam" id="PF02581"/>
    </source>
</evidence>
<evidence type="ECO:0000256" key="10">
    <source>
        <dbReference type="HAMAP-Rule" id="MF_00097"/>
    </source>
</evidence>
<dbReference type="RefSeq" id="WP_309942754.1">
    <property type="nucleotide sequence ID" value="NZ_AP025308.1"/>
</dbReference>
<feature type="binding site" evidence="10">
    <location>
        <position position="133"/>
    </location>
    <ligand>
        <name>4-amino-2-methyl-5-(diphosphooxymethyl)pyrimidine</name>
        <dbReference type="ChEBI" id="CHEBI:57841"/>
    </ligand>
</feature>
<keyword evidence="6 10" id="KW-0784">Thiamine biosynthesis</keyword>
<keyword evidence="4 10" id="KW-0479">Metal-binding</keyword>
<comment type="catalytic activity">
    <reaction evidence="9 10 11">
        <text>2-[(2R,5Z)-2-carboxy-4-methylthiazol-5(2H)-ylidene]ethyl phosphate + 4-amino-2-methyl-5-(diphosphooxymethyl)pyrimidine + 2 H(+) = thiamine phosphate + CO2 + diphosphate</text>
        <dbReference type="Rhea" id="RHEA:47844"/>
        <dbReference type="ChEBI" id="CHEBI:15378"/>
        <dbReference type="ChEBI" id="CHEBI:16526"/>
        <dbReference type="ChEBI" id="CHEBI:33019"/>
        <dbReference type="ChEBI" id="CHEBI:37575"/>
        <dbReference type="ChEBI" id="CHEBI:57841"/>
        <dbReference type="ChEBI" id="CHEBI:62899"/>
        <dbReference type="EC" id="2.5.1.3"/>
    </reaction>
</comment>
<feature type="binding site" evidence="10">
    <location>
        <position position="104"/>
    </location>
    <ligand>
        <name>4-amino-2-methyl-5-(diphosphooxymethyl)pyrimidine</name>
        <dbReference type="ChEBI" id="CHEBI:57841"/>
    </ligand>
</feature>
<keyword evidence="15" id="KW-1185">Reference proteome</keyword>
<dbReference type="PANTHER" id="PTHR20857">
    <property type="entry name" value="THIAMINE-PHOSPHATE PYROPHOSPHORYLASE"/>
    <property type="match status" value="1"/>
</dbReference>
<dbReference type="GO" id="GO:0005737">
    <property type="term" value="C:cytoplasm"/>
    <property type="evidence" value="ECO:0007669"/>
    <property type="project" value="TreeGrafter"/>
</dbReference>
<dbReference type="CDD" id="cd00564">
    <property type="entry name" value="TMP_TenI"/>
    <property type="match status" value="1"/>
</dbReference>
<dbReference type="GO" id="GO:0004789">
    <property type="term" value="F:thiamine-phosphate diphosphorylase activity"/>
    <property type="evidence" value="ECO:0007669"/>
    <property type="project" value="UniProtKB-UniRule"/>
</dbReference>
<dbReference type="InterPro" id="IPR013785">
    <property type="entry name" value="Aldolase_TIM"/>
</dbReference>
<feature type="binding site" evidence="10">
    <location>
        <position position="65"/>
    </location>
    <ligand>
        <name>4-amino-2-methyl-5-(diphosphooxymethyl)pyrimidine</name>
        <dbReference type="ChEBI" id="CHEBI:57841"/>
    </ligand>
</feature>
<comment type="cofactor">
    <cofactor evidence="10">
        <name>Mg(2+)</name>
        <dbReference type="ChEBI" id="CHEBI:18420"/>
    </cofactor>
    <text evidence="10">Binds 1 Mg(2+) ion per subunit.</text>
</comment>
<comment type="catalytic activity">
    <reaction evidence="8 10 11">
        <text>2-(2-carboxy-4-methylthiazol-5-yl)ethyl phosphate + 4-amino-2-methyl-5-(diphosphooxymethyl)pyrimidine + 2 H(+) = thiamine phosphate + CO2 + diphosphate</text>
        <dbReference type="Rhea" id="RHEA:47848"/>
        <dbReference type="ChEBI" id="CHEBI:15378"/>
        <dbReference type="ChEBI" id="CHEBI:16526"/>
        <dbReference type="ChEBI" id="CHEBI:33019"/>
        <dbReference type="ChEBI" id="CHEBI:37575"/>
        <dbReference type="ChEBI" id="CHEBI:57841"/>
        <dbReference type="ChEBI" id="CHEBI:62890"/>
        <dbReference type="EC" id="2.5.1.3"/>
    </reaction>
</comment>
<accession>A0AAE4BVB5</accession>
<dbReference type="Pfam" id="PF02581">
    <property type="entry name" value="TMP-TENI"/>
    <property type="match status" value="1"/>
</dbReference>
<dbReference type="FunFam" id="3.20.20.70:FF:000096">
    <property type="entry name" value="Thiamine-phosphate synthase"/>
    <property type="match status" value="1"/>
</dbReference>
<evidence type="ECO:0000256" key="12">
    <source>
        <dbReference type="RuleBase" id="RU004253"/>
    </source>
</evidence>
<feature type="binding site" evidence="10">
    <location>
        <position position="162"/>
    </location>
    <ligand>
        <name>2-[(2R,5Z)-2-carboxy-4-methylthiazol-5(2H)-ylidene]ethyl phosphate</name>
        <dbReference type="ChEBI" id="CHEBI:62899"/>
    </ligand>
</feature>
<dbReference type="EC" id="2.5.1.3" evidence="10"/>
<dbReference type="HAMAP" id="MF_00097">
    <property type="entry name" value="TMP_synthase"/>
    <property type="match status" value="1"/>
</dbReference>
<dbReference type="GO" id="GO:0009228">
    <property type="term" value="P:thiamine biosynthetic process"/>
    <property type="evidence" value="ECO:0007669"/>
    <property type="project" value="UniProtKB-KW"/>
</dbReference>
<comment type="caution">
    <text evidence="10">Lacks conserved residue(s) required for the propagation of feature annotation.</text>
</comment>
<comment type="pathway">
    <text evidence="2 10 12">Cofactor biosynthesis; thiamine diphosphate biosynthesis; thiamine phosphate from 4-amino-2-methyl-5-diphosphomethylpyrimidine and 4-methyl-5-(2-phosphoethyl)-thiazole: step 1/1.</text>
</comment>
<evidence type="ECO:0000256" key="7">
    <source>
        <dbReference type="ARBA" id="ARBA00047334"/>
    </source>
</evidence>
<evidence type="ECO:0000256" key="9">
    <source>
        <dbReference type="ARBA" id="ARBA00047883"/>
    </source>
</evidence>
<evidence type="ECO:0000256" key="2">
    <source>
        <dbReference type="ARBA" id="ARBA00005165"/>
    </source>
</evidence>
<feature type="binding site" evidence="10">
    <location>
        <position position="66"/>
    </location>
    <ligand>
        <name>Mg(2+)</name>
        <dbReference type="ChEBI" id="CHEBI:18420"/>
    </ligand>
</feature>
<keyword evidence="3 10" id="KW-0808">Transferase</keyword>
<dbReference type="InterPro" id="IPR036206">
    <property type="entry name" value="ThiamineP_synth_sf"/>
</dbReference>
<evidence type="ECO:0000256" key="1">
    <source>
        <dbReference type="ARBA" id="ARBA00003814"/>
    </source>
</evidence>
<feature type="binding site" evidence="10">
    <location>
        <begin position="130"/>
        <end position="132"/>
    </location>
    <ligand>
        <name>2-[(2R,5Z)-2-carboxy-4-methylthiazol-5(2H)-ylidene]ethyl phosphate</name>
        <dbReference type="ChEBI" id="CHEBI:62899"/>
    </ligand>
</feature>
<evidence type="ECO:0000256" key="5">
    <source>
        <dbReference type="ARBA" id="ARBA00022842"/>
    </source>
</evidence>
<dbReference type="NCBIfam" id="NF000736">
    <property type="entry name" value="PRK00043.2-3"/>
    <property type="match status" value="1"/>
</dbReference>
<gene>
    <name evidence="10" type="primary">thiE</name>
    <name evidence="14" type="ORF">HNQ88_004809</name>
</gene>
<feature type="domain" description="Thiamine phosphate synthase/TenI" evidence="13">
    <location>
        <begin position="14"/>
        <end position="185"/>
    </location>
</feature>
<evidence type="ECO:0000256" key="11">
    <source>
        <dbReference type="RuleBase" id="RU003826"/>
    </source>
</evidence>
<dbReference type="GO" id="GO:0009229">
    <property type="term" value="P:thiamine diphosphate biosynthetic process"/>
    <property type="evidence" value="ECO:0007669"/>
    <property type="project" value="UniProtKB-UniRule"/>
</dbReference>
<reference evidence="14" key="1">
    <citation type="submission" date="2023-07" db="EMBL/GenBank/DDBJ databases">
        <title>Genomic Encyclopedia of Type Strains, Phase IV (KMG-IV): sequencing the most valuable type-strain genomes for metagenomic binning, comparative biology and taxonomic classification.</title>
        <authorList>
            <person name="Goeker M."/>
        </authorList>
    </citation>
    <scope>NUCLEOTIDE SEQUENCE</scope>
    <source>
        <strain evidence="14">DSM 26174</strain>
    </source>
</reference>
<evidence type="ECO:0000256" key="6">
    <source>
        <dbReference type="ARBA" id="ARBA00022977"/>
    </source>
</evidence>
<dbReference type="Gene3D" id="3.20.20.70">
    <property type="entry name" value="Aldolase class I"/>
    <property type="match status" value="1"/>
</dbReference>
<comment type="catalytic activity">
    <reaction evidence="7 10 11">
        <text>4-methyl-5-(2-phosphooxyethyl)-thiazole + 4-amino-2-methyl-5-(diphosphooxymethyl)pyrimidine + H(+) = thiamine phosphate + diphosphate</text>
        <dbReference type="Rhea" id="RHEA:22328"/>
        <dbReference type="ChEBI" id="CHEBI:15378"/>
        <dbReference type="ChEBI" id="CHEBI:33019"/>
        <dbReference type="ChEBI" id="CHEBI:37575"/>
        <dbReference type="ChEBI" id="CHEBI:57841"/>
        <dbReference type="ChEBI" id="CHEBI:58296"/>
        <dbReference type="EC" id="2.5.1.3"/>
    </reaction>
</comment>
<dbReference type="InterPro" id="IPR022998">
    <property type="entry name" value="ThiamineP_synth_TenI"/>
</dbReference>
<protein>
    <recommendedName>
        <fullName evidence="10">Thiamine-phosphate synthase</fullName>
        <shortName evidence="10">TP synthase</shortName>
        <shortName evidence="10">TPS</shortName>
        <ecNumber evidence="10">2.5.1.3</ecNumber>
    </recommendedName>
    <alternativeName>
        <fullName evidence="10">Thiamine-phosphate pyrophosphorylase</fullName>
        <shortName evidence="10">TMP pyrophosphorylase</shortName>
        <shortName evidence="10">TMP-PPase</shortName>
    </alternativeName>
</protein>
<organism evidence="14 15">
    <name type="scientific">Aureibacter tunicatorum</name>
    <dbReference type="NCBI Taxonomy" id="866807"/>
    <lineage>
        <taxon>Bacteria</taxon>
        <taxon>Pseudomonadati</taxon>
        <taxon>Bacteroidota</taxon>
        <taxon>Cytophagia</taxon>
        <taxon>Cytophagales</taxon>
        <taxon>Persicobacteraceae</taxon>
        <taxon>Aureibacter</taxon>
    </lineage>
</organism>
<evidence type="ECO:0000313" key="15">
    <source>
        <dbReference type="Proteomes" id="UP001185092"/>
    </source>
</evidence>
<dbReference type="Proteomes" id="UP001185092">
    <property type="component" value="Unassembled WGS sequence"/>
</dbReference>
<dbReference type="GO" id="GO:0000287">
    <property type="term" value="F:magnesium ion binding"/>
    <property type="evidence" value="ECO:0007669"/>
    <property type="project" value="UniProtKB-UniRule"/>
</dbReference>
<feature type="binding site" evidence="10">
    <location>
        <position position="85"/>
    </location>
    <ligand>
        <name>Mg(2+)</name>
        <dbReference type="ChEBI" id="CHEBI:18420"/>
    </ligand>
</feature>
<comment type="similarity">
    <text evidence="10 11">Belongs to the thiamine-phosphate synthase family.</text>
</comment>
<evidence type="ECO:0000256" key="8">
    <source>
        <dbReference type="ARBA" id="ARBA00047851"/>
    </source>
</evidence>
<evidence type="ECO:0000256" key="4">
    <source>
        <dbReference type="ARBA" id="ARBA00022723"/>
    </source>
</evidence>
<feature type="binding site" evidence="10">
    <location>
        <begin position="33"/>
        <end position="37"/>
    </location>
    <ligand>
        <name>4-amino-2-methyl-5-(diphosphooxymethyl)pyrimidine</name>
        <dbReference type="ChEBI" id="CHEBI:57841"/>
    </ligand>
</feature>